<dbReference type="GO" id="GO:0016705">
    <property type="term" value="F:oxidoreductase activity, acting on paired donors, with incorporation or reduction of molecular oxygen"/>
    <property type="evidence" value="ECO:0007669"/>
    <property type="project" value="InterPro"/>
</dbReference>
<feature type="transmembrane region" description="Helical" evidence="6">
    <location>
        <begin position="240"/>
        <end position="258"/>
    </location>
</feature>
<dbReference type="GO" id="GO:0004497">
    <property type="term" value="F:monooxygenase activity"/>
    <property type="evidence" value="ECO:0007669"/>
    <property type="project" value="InterPro"/>
</dbReference>
<accession>A0A9Q8SE02</accession>
<keyword evidence="8" id="KW-1185">Reference proteome</keyword>
<dbReference type="Pfam" id="PF00067">
    <property type="entry name" value="p450"/>
    <property type="match status" value="1"/>
</dbReference>
<dbReference type="EMBL" id="CP019471">
    <property type="protein sequence ID" value="UQC75642.1"/>
    <property type="molecule type" value="Genomic_DNA"/>
</dbReference>
<keyword evidence="2 6" id="KW-0812">Transmembrane</keyword>
<evidence type="ECO:0000256" key="4">
    <source>
        <dbReference type="ARBA" id="ARBA00023136"/>
    </source>
</evidence>
<dbReference type="Proteomes" id="UP000830671">
    <property type="component" value="Chromosome 1"/>
</dbReference>
<keyword evidence="4 6" id="KW-0472">Membrane</keyword>
<evidence type="ECO:0000256" key="6">
    <source>
        <dbReference type="SAM" id="Phobius"/>
    </source>
</evidence>
<dbReference type="InterPro" id="IPR001128">
    <property type="entry name" value="Cyt_P450"/>
</dbReference>
<dbReference type="PANTHER" id="PTHR31465">
    <property type="entry name" value="PROTEIN RTA1-RELATED"/>
    <property type="match status" value="1"/>
</dbReference>
<dbReference type="GeneID" id="73336340"/>
<feature type="transmembrane region" description="Helical" evidence="6">
    <location>
        <begin position="137"/>
        <end position="160"/>
    </location>
</feature>
<dbReference type="Pfam" id="PF04479">
    <property type="entry name" value="RTA1"/>
    <property type="match status" value="1"/>
</dbReference>
<gene>
    <name evidence="7" type="ORF">CLUP02_02298</name>
</gene>
<evidence type="ECO:0000313" key="8">
    <source>
        <dbReference type="Proteomes" id="UP000830671"/>
    </source>
</evidence>
<dbReference type="GO" id="GO:0005506">
    <property type="term" value="F:iron ion binding"/>
    <property type="evidence" value="ECO:0007669"/>
    <property type="project" value="InterPro"/>
</dbReference>
<feature type="region of interest" description="Disordered" evidence="5">
    <location>
        <begin position="406"/>
        <end position="426"/>
    </location>
</feature>
<dbReference type="SUPFAM" id="SSF48264">
    <property type="entry name" value="Cytochrome P450"/>
    <property type="match status" value="1"/>
</dbReference>
<proteinExistence type="predicted"/>
<feature type="transmembrane region" description="Helical" evidence="6">
    <location>
        <begin position="627"/>
        <end position="652"/>
    </location>
</feature>
<dbReference type="Gene3D" id="1.10.630.10">
    <property type="entry name" value="Cytochrome P450"/>
    <property type="match status" value="1"/>
</dbReference>
<dbReference type="InterPro" id="IPR036396">
    <property type="entry name" value="Cyt_P450_sf"/>
</dbReference>
<feature type="compositionally biased region" description="Basic residues" evidence="5">
    <location>
        <begin position="411"/>
        <end position="426"/>
    </location>
</feature>
<comment type="subcellular location">
    <subcellularLocation>
        <location evidence="1">Membrane</location>
        <topology evidence="1">Multi-pass membrane protein</topology>
    </subcellularLocation>
</comment>
<name>A0A9Q8SE02_9PEZI</name>
<dbReference type="AlphaFoldDB" id="A0A9Q8SE02"/>
<dbReference type="KEGG" id="clup:CLUP02_02298"/>
<dbReference type="GO" id="GO:0020037">
    <property type="term" value="F:heme binding"/>
    <property type="evidence" value="ECO:0007669"/>
    <property type="project" value="InterPro"/>
</dbReference>
<evidence type="ECO:0000256" key="1">
    <source>
        <dbReference type="ARBA" id="ARBA00004141"/>
    </source>
</evidence>
<reference evidence="7" key="1">
    <citation type="journal article" date="2021" name="Mol. Plant Microbe Interact.">
        <title>Complete Genome Sequence of the Plant-Pathogenic Fungus Colletotrichum lupini.</title>
        <authorList>
            <person name="Baroncelli R."/>
            <person name="Pensec F."/>
            <person name="Da Lio D."/>
            <person name="Boufleur T."/>
            <person name="Vicente I."/>
            <person name="Sarrocco S."/>
            <person name="Picot A."/>
            <person name="Baraldi E."/>
            <person name="Sukno S."/>
            <person name="Thon M."/>
            <person name="Le Floch G."/>
        </authorList>
    </citation>
    <scope>NUCLEOTIDE SEQUENCE</scope>
    <source>
        <strain evidence="7">IMI 504893</strain>
    </source>
</reference>
<dbReference type="InterPro" id="IPR007568">
    <property type="entry name" value="RTA1"/>
</dbReference>
<feature type="transmembrane region" description="Helical" evidence="6">
    <location>
        <begin position="167"/>
        <end position="186"/>
    </location>
</feature>
<sequence>MDVVNAAHIEWARFFGLLQLDPLRSDPGGSMEGRSCRVAGGAVGRTRHLRDTEVDQLAFPLGTSLGTLNSRNVTQRSPDQTSSYVCSLVMFPTPTLIIRDDGDDDPPRTDCTSAVPGPNGAVPWDACNSNYNFHPELTPAIATASIFGVLTLVHLIEAIWYRKPFTWTVLMAASWEMGAFILHAYGSQDQQAQGYATGHQVLFLLAPVWLNAFVYMTFARMVYFFRPGGEPRVCYIPARWLGRIFVVADIATFIVQATGGVMAGPTVEPNTRAKGVKIYIIGMGVQEGFIVVFLMLMARFHYRALQMNREDMYGLEGGSYDREDEEGYMPRRNWKALQFALYAALLAITARIIFRLVEFTGGMTPEENPIPFTEAYAYALDAFPMMLALLILAVIHPGRVLQGTNSEFPRKGCRQKRKEKKEKKAVRKAAKVERKAAKEEKNRIKNDRKKMKTYGEVPDAEPDSYGMGLIDGQNHEPMRYADYARLSAVFSPFPRHFYPLLVYTTQGTQLLTTPDSPESASETINLPQERRFQEHTVLPSLSLTTWHSPYTIECNVGYPCRRQKTQGGGTPGGSANAFEFFLHSHAIAFGDLQVDADAQTIMSRSQSEVIEDWVKTPIPPKTADMPFLILDSALPFVAILLLLGVFLFQLVYRTFTGGLSKVPSAHWTCSFSPIWILWQRYHGKELKAVLAAHKRLGKIVRVAPQEISISDYETGVRQVYNAGFEKPGYFDFFQYYGSDTPKLWQFHLLTYLCFRQRNSFASRSRADHAACRRRVSSSYSKTTLFASETLSKVTHSIMYQRLIPVLQHHSAHGQPVELLRLCYASGLDMLNCYILGLSSGPDFTRNPELTEMWLEHYENRYSPQGFWLQELPKLYHGLRKIGLDVMPRKHYESTEWIENWMLEHCDKSEAMYRRMQNGEQPPAEDVPVVYNQLRKAMSNLKDGKFLDMQASEELSRISIASEIFDHMSGAREVFGLVLAYAVYYLAQNPAQQEMLKHAVAGLGMHVNQVGHSDANSLPSPQTIESIAYLQAVIKESLRMRPNSTPLPRITPHDKSVSISGVDGIPAGTRVNCFQWFLHRNPEMWTQPNAWVPERWLDPNGAERTDMPPLWAFVTGPRACIGTQLTYYRIDDSQEDANSTSVFGYILAGLFSNFSVQIARPETYGRHSPGSLEDELFVLMTPIAA</sequence>
<evidence type="ECO:0000256" key="5">
    <source>
        <dbReference type="SAM" id="MobiDB-lite"/>
    </source>
</evidence>
<keyword evidence="3 6" id="KW-1133">Transmembrane helix</keyword>
<protein>
    <submittedName>
        <fullName evidence="7">RTA1 domain-containing protein</fullName>
    </submittedName>
</protein>
<feature type="transmembrane region" description="Helical" evidence="6">
    <location>
        <begin position="377"/>
        <end position="395"/>
    </location>
</feature>
<feature type="transmembrane region" description="Helical" evidence="6">
    <location>
        <begin position="278"/>
        <end position="298"/>
    </location>
</feature>
<feature type="transmembrane region" description="Helical" evidence="6">
    <location>
        <begin position="198"/>
        <end position="219"/>
    </location>
</feature>
<feature type="transmembrane region" description="Helical" evidence="6">
    <location>
        <begin position="339"/>
        <end position="357"/>
    </location>
</feature>
<evidence type="ECO:0000313" key="7">
    <source>
        <dbReference type="EMBL" id="UQC75642.1"/>
    </source>
</evidence>
<organism evidence="7 8">
    <name type="scientific">Colletotrichum lupini</name>
    <dbReference type="NCBI Taxonomy" id="145971"/>
    <lineage>
        <taxon>Eukaryota</taxon>
        <taxon>Fungi</taxon>
        <taxon>Dikarya</taxon>
        <taxon>Ascomycota</taxon>
        <taxon>Pezizomycotina</taxon>
        <taxon>Sordariomycetes</taxon>
        <taxon>Hypocreomycetidae</taxon>
        <taxon>Glomerellales</taxon>
        <taxon>Glomerellaceae</taxon>
        <taxon>Colletotrichum</taxon>
        <taxon>Colletotrichum acutatum species complex</taxon>
    </lineage>
</organism>
<dbReference type="GO" id="GO:0016020">
    <property type="term" value="C:membrane"/>
    <property type="evidence" value="ECO:0007669"/>
    <property type="project" value="UniProtKB-SubCell"/>
</dbReference>
<evidence type="ECO:0000256" key="2">
    <source>
        <dbReference type="ARBA" id="ARBA00022692"/>
    </source>
</evidence>
<evidence type="ECO:0000256" key="3">
    <source>
        <dbReference type="ARBA" id="ARBA00022989"/>
    </source>
</evidence>
<dbReference type="PANTHER" id="PTHR31465:SF15">
    <property type="entry name" value="LIPID TRANSPORTER ATNI-RELATED"/>
    <property type="match status" value="1"/>
</dbReference>
<dbReference type="RefSeq" id="XP_049137287.1">
    <property type="nucleotide sequence ID" value="XM_049281330.1"/>
</dbReference>